<organism evidence="2 3">
    <name type="scientific">Lentinula lateritia</name>
    <dbReference type="NCBI Taxonomy" id="40482"/>
    <lineage>
        <taxon>Eukaryota</taxon>
        <taxon>Fungi</taxon>
        <taxon>Dikarya</taxon>
        <taxon>Basidiomycota</taxon>
        <taxon>Agaricomycotina</taxon>
        <taxon>Agaricomycetes</taxon>
        <taxon>Agaricomycetidae</taxon>
        <taxon>Agaricales</taxon>
        <taxon>Marasmiineae</taxon>
        <taxon>Omphalotaceae</taxon>
        <taxon>Lentinula</taxon>
    </lineage>
</organism>
<name>A0ABQ8VUV8_9AGAR</name>
<feature type="compositionally biased region" description="Basic and acidic residues" evidence="1">
    <location>
        <begin position="42"/>
        <end position="65"/>
    </location>
</feature>
<dbReference type="Proteomes" id="UP001150217">
    <property type="component" value="Unassembled WGS sequence"/>
</dbReference>
<proteinExistence type="predicted"/>
<gene>
    <name evidence="2" type="ORF">C8R41DRAFT_529927</name>
</gene>
<comment type="caution">
    <text evidence="2">The sequence shown here is derived from an EMBL/GenBank/DDBJ whole genome shotgun (WGS) entry which is preliminary data.</text>
</comment>
<reference evidence="2" key="1">
    <citation type="submission" date="2022-08" db="EMBL/GenBank/DDBJ databases">
        <title>A Global Phylogenomic Analysis of the Shiitake Genus Lentinula.</title>
        <authorList>
            <consortium name="DOE Joint Genome Institute"/>
            <person name="Sierra-Patev S."/>
            <person name="Min B."/>
            <person name="Naranjo-Ortiz M."/>
            <person name="Looney B."/>
            <person name="Konkel Z."/>
            <person name="Slot J.C."/>
            <person name="Sakamoto Y."/>
            <person name="Steenwyk J.L."/>
            <person name="Rokas A."/>
            <person name="Carro J."/>
            <person name="Camarero S."/>
            <person name="Ferreira P."/>
            <person name="Molpeceres G."/>
            <person name="Ruiz-Duenas F.J."/>
            <person name="Serrano A."/>
            <person name="Henrissat B."/>
            <person name="Drula E."/>
            <person name="Hughes K.W."/>
            <person name="Mata J.L."/>
            <person name="Ishikawa N.K."/>
            <person name="Vargas-Isla R."/>
            <person name="Ushijima S."/>
            <person name="Smith C.A."/>
            <person name="Ahrendt S."/>
            <person name="Andreopoulos W."/>
            <person name="He G."/>
            <person name="Labutti K."/>
            <person name="Lipzen A."/>
            <person name="Ng V."/>
            <person name="Riley R."/>
            <person name="Sandor L."/>
            <person name="Barry K."/>
            <person name="Martinez A.T."/>
            <person name="Xiao Y."/>
            <person name="Gibbons J.G."/>
            <person name="Terashima K."/>
            <person name="Grigoriev I.V."/>
            <person name="Hibbett D.S."/>
        </authorList>
    </citation>
    <scope>NUCLEOTIDE SEQUENCE</scope>
    <source>
        <strain evidence="2">RHP3577 ss4</strain>
    </source>
</reference>
<protein>
    <submittedName>
        <fullName evidence="2">Uncharacterized protein</fullName>
    </submittedName>
</protein>
<accession>A0ABQ8VUV8</accession>
<evidence type="ECO:0000313" key="2">
    <source>
        <dbReference type="EMBL" id="KAJ4500158.1"/>
    </source>
</evidence>
<evidence type="ECO:0000313" key="3">
    <source>
        <dbReference type="Proteomes" id="UP001150217"/>
    </source>
</evidence>
<feature type="region of interest" description="Disordered" evidence="1">
    <location>
        <begin position="42"/>
        <end position="68"/>
    </location>
</feature>
<dbReference type="EMBL" id="JANVFT010000007">
    <property type="protein sequence ID" value="KAJ4500158.1"/>
    <property type="molecule type" value="Genomic_DNA"/>
</dbReference>
<sequence length="205" mass="22513">MSNFQIPPHADESALKKLEKKIIDEGKAEDAHVSHTLKDLSKVEKASGKADKTFDKSEHALEKTHKKELKASNTLNKATHKHDLAVAAIGNAEKDLAVKKQESARLQAEVEQRKASVDGIIEAQRHHNVGICSLLLVSLALQLTSMPDYLSLCANPSSPRFTTSVLVLATATQTPERLHLHLHETCHSHLFRRGFVRGVVTSVGL</sequence>
<evidence type="ECO:0000256" key="1">
    <source>
        <dbReference type="SAM" id="MobiDB-lite"/>
    </source>
</evidence>
<keyword evidence="3" id="KW-1185">Reference proteome</keyword>